<evidence type="ECO:0000256" key="4">
    <source>
        <dbReference type="ARBA" id="ARBA00022679"/>
    </source>
</evidence>
<dbReference type="Proteomes" id="UP000632766">
    <property type="component" value="Unassembled WGS sequence"/>
</dbReference>
<feature type="transmembrane region" description="Helical" evidence="8">
    <location>
        <begin position="372"/>
        <end position="393"/>
    </location>
</feature>
<dbReference type="PANTHER" id="PTHR33908:SF11">
    <property type="entry name" value="MEMBRANE PROTEIN"/>
    <property type="match status" value="1"/>
</dbReference>
<dbReference type="InterPro" id="IPR050297">
    <property type="entry name" value="LipidA_mod_glycosyltrf_83"/>
</dbReference>
<dbReference type="InterPro" id="IPR038731">
    <property type="entry name" value="RgtA/B/C-like"/>
</dbReference>
<evidence type="ECO:0000259" key="9">
    <source>
        <dbReference type="Pfam" id="PF13231"/>
    </source>
</evidence>
<feature type="domain" description="Glycosyltransferase RgtA/B/C/D-like" evidence="9">
    <location>
        <begin position="122"/>
        <end position="280"/>
    </location>
</feature>
<keyword evidence="2" id="KW-1003">Cell membrane</keyword>
<keyword evidence="4" id="KW-0808">Transferase</keyword>
<dbReference type="GO" id="GO:0005886">
    <property type="term" value="C:plasma membrane"/>
    <property type="evidence" value="ECO:0007669"/>
    <property type="project" value="UniProtKB-SubCell"/>
</dbReference>
<evidence type="ECO:0000256" key="8">
    <source>
        <dbReference type="SAM" id="Phobius"/>
    </source>
</evidence>
<protein>
    <submittedName>
        <fullName evidence="10">Glycosyltransferase family 39 protein</fullName>
    </submittedName>
</protein>
<sequence length="562" mass="63593">MKIRGISLELTVKSIHHQTSMNTTPLLTKQEPPRWLKILVISLLILGIFFRFAHLGHKVYWVDAAFTSLAISGHTIDEAQQEIMSYEDVISIATLDKFQQINPDRGLKSTLNYLINSEPQLPPLYCVIARFWASIFGDSMAVLRSLSAAISLLMFPAVYWLCLELFESHLVAWLAMALVAISPLELFFAQAARSYGLWMVMILLTSAALWRSLHKNTPASWAIYGLTLTLGLYTNFLTGLVAIAHGIYVLVQQSFHFSQIVRRYLLTSFIAILLFLPWIIVLLTHLETAILLTGWTSLTINTPIDLITIYLNRISRVFFDINLTSESLDSAKYFMEGVPSYNFYTISSVMMSLGLIIFLIFLFKDKSVKNQALFLVVIASVCSLSLLLADLLLGGNRSIVFRYHLPFYLCLQIAVAYVLIHYIFVDKTWQNKIAQTLLIVLVIFGISSDVAFFQAKDWLPTNGRIITQATQVINESASPLLLYGENLYEMGLLLTLSHSLEPKVSLLSVHPEQPLNLPTGYSHIFYCGRDDSLLQKIQQDNRYSLKSLNGFGDLWQINKVHT</sequence>
<feature type="transmembrane region" description="Helical" evidence="8">
    <location>
        <begin position="141"/>
        <end position="159"/>
    </location>
</feature>
<feature type="transmembrane region" description="Helical" evidence="8">
    <location>
        <begin position="437"/>
        <end position="455"/>
    </location>
</feature>
<keyword evidence="11" id="KW-1185">Reference proteome</keyword>
<comment type="subcellular location">
    <subcellularLocation>
        <location evidence="1">Cell membrane</location>
        <topology evidence="1">Multi-pass membrane protein</topology>
    </subcellularLocation>
</comment>
<comment type="caution">
    <text evidence="10">The sequence shown here is derived from an EMBL/GenBank/DDBJ whole genome shotgun (WGS) entry which is preliminary data.</text>
</comment>
<evidence type="ECO:0000256" key="5">
    <source>
        <dbReference type="ARBA" id="ARBA00022692"/>
    </source>
</evidence>
<keyword evidence="7 8" id="KW-0472">Membrane</keyword>
<accession>A0A8J7HPU8</accession>
<evidence type="ECO:0000256" key="7">
    <source>
        <dbReference type="ARBA" id="ARBA00023136"/>
    </source>
</evidence>
<reference evidence="10 11" key="1">
    <citation type="journal article" date="2021" name="Int. J. Syst. Evol. Microbiol.">
        <title>Amazonocrinis nigriterrae gen. nov., sp. nov., Atlanticothrix silvestris gen. nov., sp. nov. and Dendronalium phyllosphericum gen. nov., sp. nov., nostocacean cyanobacteria from Brazilian environments.</title>
        <authorList>
            <person name="Alvarenga D.O."/>
            <person name="Andreote A.P.D."/>
            <person name="Branco L.H.Z."/>
            <person name="Delbaje E."/>
            <person name="Cruz R.B."/>
            <person name="Varani A.M."/>
            <person name="Fiore M.F."/>
        </authorList>
    </citation>
    <scope>NUCLEOTIDE SEQUENCE [LARGE SCALE GENOMIC DNA]</scope>
    <source>
        <strain evidence="10 11">CENA67</strain>
    </source>
</reference>
<evidence type="ECO:0000256" key="1">
    <source>
        <dbReference type="ARBA" id="ARBA00004651"/>
    </source>
</evidence>
<evidence type="ECO:0000256" key="3">
    <source>
        <dbReference type="ARBA" id="ARBA00022676"/>
    </source>
</evidence>
<evidence type="ECO:0000313" key="10">
    <source>
        <dbReference type="EMBL" id="MBH8561900.1"/>
    </source>
</evidence>
<keyword evidence="6 8" id="KW-1133">Transmembrane helix</keyword>
<evidence type="ECO:0000313" key="11">
    <source>
        <dbReference type="Proteomes" id="UP000632766"/>
    </source>
</evidence>
<feature type="transmembrane region" description="Helical" evidence="8">
    <location>
        <begin position="405"/>
        <end position="425"/>
    </location>
</feature>
<keyword evidence="3" id="KW-0328">Glycosyltransferase</keyword>
<proteinExistence type="predicted"/>
<gene>
    <name evidence="10" type="ORF">I8748_06880</name>
</gene>
<feature type="transmembrane region" description="Helical" evidence="8">
    <location>
        <begin position="343"/>
        <end position="363"/>
    </location>
</feature>
<dbReference type="RefSeq" id="WP_198123897.1">
    <property type="nucleotide sequence ID" value="NZ_JAECZC010000008.1"/>
</dbReference>
<name>A0A8J7HPU8_9NOST</name>
<evidence type="ECO:0000256" key="6">
    <source>
        <dbReference type="ARBA" id="ARBA00022989"/>
    </source>
</evidence>
<feature type="transmembrane region" description="Helical" evidence="8">
    <location>
        <begin position="171"/>
        <end position="188"/>
    </location>
</feature>
<evidence type="ECO:0000256" key="2">
    <source>
        <dbReference type="ARBA" id="ARBA00022475"/>
    </source>
</evidence>
<dbReference type="AlphaFoldDB" id="A0A8J7HPU8"/>
<keyword evidence="5 8" id="KW-0812">Transmembrane</keyword>
<dbReference type="Pfam" id="PF13231">
    <property type="entry name" value="PMT_2"/>
    <property type="match status" value="1"/>
</dbReference>
<dbReference type="GO" id="GO:0009103">
    <property type="term" value="P:lipopolysaccharide biosynthetic process"/>
    <property type="evidence" value="ECO:0007669"/>
    <property type="project" value="UniProtKB-ARBA"/>
</dbReference>
<dbReference type="PANTHER" id="PTHR33908">
    <property type="entry name" value="MANNOSYLTRANSFERASE YKCB-RELATED"/>
    <property type="match status" value="1"/>
</dbReference>
<organism evidence="10 11">
    <name type="scientific">Amazonocrinis nigriterrae CENA67</name>
    <dbReference type="NCBI Taxonomy" id="2794033"/>
    <lineage>
        <taxon>Bacteria</taxon>
        <taxon>Bacillati</taxon>
        <taxon>Cyanobacteriota</taxon>
        <taxon>Cyanophyceae</taxon>
        <taxon>Nostocales</taxon>
        <taxon>Nostocaceae</taxon>
        <taxon>Amazonocrinis</taxon>
        <taxon>Amazonocrinis nigriterrae</taxon>
    </lineage>
</organism>
<dbReference type="EMBL" id="JAECZC010000008">
    <property type="protein sequence ID" value="MBH8561900.1"/>
    <property type="molecule type" value="Genomic_DNA"/>
</dbReference>
<feature type="transmembrane region" description="Helical" evidence="8">
    <location>
        <begin position="263"/>
        <end position="286"/>
    </location>
</feature>
<dbReference type="GO" id="GO:0016763">
    <property type="term" value="F:pentosyltransferase activity"/>
    <property type="evidence" value="ECO:0007669"/>
    <property type="project" value="TreeGrafter"/>
</dbReference>
<feature type="transmembrane region" description="Helical" evidence="8">
    <location>
        <begin position="35"/>
        <end position="53"/>
    </location>
</feature>
<feature type="transmembrane region" description="Helical" evidence="8">
    <location>
        <begin position="233"/>
        <end position="251"/>
    </location>
</feature>